<reference evidence="3 4" key="1">
    <citation type="submission" date="2019-07" db="EMBL/GenBank/DDBJ databases">
        <title>Chromosome genome assembly for large yellow croaker.</title>
        <authorList>
            <person name="Xiao S."/>
        </authorList>
    </citation>
    <scope>NUCLEOTIDE SEQUENCE [LARGE SCALE GENOMIC DNA]</scope>
    <source>
        <strain evidence="3">JMULYC20181020</strain>
        <tissue evidence="3">Muscle</tissue>
    </source>
</reference>
<proteinExistence type="predicted"/>
<evidence type="ECO:0000313" key="3">
    <source>
        <dbReference type="EMBL" id="KAE8282259.1"/>
    </source>
</evidence>
<evidence type="ECO:0000256" key="1">
    <source>
        <dbReference type="SAM" id="MobiDB-lite"/>
    </source>
</evidence>
<dbReference type="Proteomes" id="UP000424527">
    <property type="component" value="Unassembled WGS sequence"/>
</dbReference>
<feature type="chain" id="PRO_5026174229" evidence="2">
    <location>
        <begin position="18"/>
        <end position="491"/>
    </location>
</feature>
<feature type="compositionally biased region" description="Basic and acidic residues" evidence="1">
    <location>
        <begin position="148"/>
        <end position="157"/>
    </location>
</feature>
<feature type="signal peptide" evidence="2">
    <location>
        <begin position="1"/>
        <end position="17"/>
    </location>
</feature>
<dbReference type="AlphaFoldDB" id="A0A6G0HSR1"/>
<evidence type="ECO:0000313" key="4">
    <source>
        <dbReference type="Proteomes" id="UP000424527"/>
    </source>
</evidence>
<feature type="compositionally biased region" description="Polar residues" evidence="1">
    <location>
        <begin position="296"/>
        <end position="348"/>
    </location>
</feature>
<organism evidence="3 4">
    <name type="scientific">Larimichthys crocea</name>
    <name type="common">Large yellow croaker</name>
    <name type="synonym">Pseudosciaena crocea</name>
    <dbReference type="NCBI Taxonomy" id="215358"/>
    <lineage>
        <taxon>Eukaryota</taxon>
        <taxon>Metazoa</taxon>
        <taxon>Chordata</taxon>
        <taxon>Craniata</taxon>
        <taxon>Vertebrata</taxon>
        <taxon>Euteleostomi</taxon>
        <taxon>Actinopterygii</taxon>
        <taxon>Neopterygii</taxon>
        <taxon>Teleostei</taxon>
        <taxon>Neoteleostei</taxon>
        <taxon>Acanthomorphata</taxon>
        <taxon>Eupercaria</taxon>
        <taxon>Sciaenidae</taxon>
        <taxon>Larimichthys</taxon>
    </lineage>
</organism>
<feature type="compositionally biased region" description="Polar residues" evidence="1">
    <location>
        <begin position="60"/>
        <end position="100"/>
    </location>
</feature>
<feature type="compositionally biased region" description="Low complexity" evidence="1">
    <location>
        <begin position="175"/>
        <end position="188"/>
    </location>
</feature>
<keyword evidence="2" id="KW-0732">Signal</keyword>
<name>A0A6G0HSR1_LARCR</name>
<dbReference type="EMBL" id="REGW02000019">
    <property type="protein sequence ID" value="KAE8282259.1"/>
    <property type="molecule type" value="Genomic_DNA"/>
</dbReference>
<evidence type="ECO:0000256" key="2">
    <source>
        <dbReference type="SAM" id="SignalP"/>
    </source>
</evidence>
<keyword evidence="4" id="KW-1185">Reference proteome</keyword>
<feature type="compositionally biased region" description="Polar residues" evidence="1">
    <location>
        <begin position="259"/>
        <end position="278"/>
    </location>
</feature>
<sequence length="491" mass="52964">MDCGVHLGILLMCLVQAEHVRCLWAAEAQSSQRQSGNRYVGFSQQDSGLKRFGGRYPQNQLRQAQSSSFNTDTAVSSSHSQGLSNRGYTQTLSQPAQSGHPSVKLVQSSLLSKPNLQPVKAQEVPKRKFTGLSTAIASGGSVSQYNKKQSDLTDISKKSSWPILQGTPRARKYPSSSSASVQIPSSESKLASHQVAQKVPSAAETQAYYGQRASPRKSSSLFNPVSPEQQKSPVRVKTSATARARKVSLSRGAKASKPSRFSSPQNERIRNNPSQTEAGNPYGSKLFPVTGKESYKPTSTSEQQNSRLDFQPRSLQRLSSKPSYTSNEQIPSSTSSFQASWNSRNSAQGVPGNLLGSGSSQAGAPAKKFAPTRTHNIPQRFAELERQEASADLHGSFTAELERQEASADLHGSFTAELERQEASADLHGSFTAELERQEASADLHGSFTAECVSPATGPECSSPEHMEEDKTTFRKVAGAAETSDEDFGIS</sequence>
<gene>
    <name evidence="3" type="ORF">D5F01_LYC19659</name>
</gene>
<feature type="compositionally biased region" description="Basic and acidic residues" evidence="1">
    <location>
        <begin position="463"/>
        <end position="473"/>
    </location>
</feature>
<feature type="region of interest" description="Disordered" evidence="1">
    <location>
        <begin position="387"/>
        <end position="413"/>
    </location>
</feature>
<feature type="region of interest" description="Disordered" evidence="1">
    <location>
        <begin position="454"/>
        <end position="491"/>
    </location>
</feature>
<comment type="caution">
    <text evidence="3">The sequence shown here is derived from an EMBL/GenBank/DDBJ whole genome shotgun (WGS) entry which is preliminary data.</text>
</comment>
<protein>
    <submittedName>
        <fullName evidence="3">Uncharacterized protein</fullName>
    </submittedName>
</protein>
<feature type="region of interest" description="Disordered" evidence="1">
    <location>
        <begin position="60"/>
        <end position="105"/>
    </location>
</feature>
<feature type="region of interest" description="Disordered" evidence="1">
    <location>
        <begin position="141"/>
        <end position="373"/>
    </location>
</feature>
<accession>A0A6G0HSR1</accession>
<feature type="compositionally biased region" description="Polar residues" evidence="1">
    <location>
        <begin position="216"/>
        <end position="232"/>
    </location>
</feature>